<evidence type="ECO:0000313" key="2">
    <source>
        <dbReference type="EMBL" id="GAC17307.1"/>
    </source>
</evidence>
<sequence>MVKQGLVKKVALAALLSSVSIFCSQSQATIIGSFDTGVDVNISSNISENEFGTDIFEELVYIEGNASGNNSGSDYSDIILGANETGTMSAAADGQVEGVAGFVQSSWETEGYFYFENNTGSDITVNMTFDITWFANIFTSSIDEEAYATAGVFIEDSYGDSVFEDWIELDSLIEGPGAFSLSDSFAVNFSFDLADGDYEEYFLIVDSFGFAENLQQVPEPTGLLSAGLVLLFVMRKRKMTTLSD</sequence>
<keyword evidence="1" id="KW-0732">Signal</keyword>
<accession>K6YGP1</accession>
<evidence type="ECO:0000313" key="3">
    <source>
        <dbReference type="Proteomes" id="UP000006327"/>
    </source>
</evidence>
<organism evidence="2 3">
    <name type="scientific">Paraglaciecola arctica BSs20135</name>
    <dbReference type="NCBI Taxonomy" id="493475"/>
    <lineage>
        <taxon>Bacteria</taxon>
        <taxon>Pseudomonadati</taxon>
        <taxon>Pseudomonadota</taxon>
        <taxon>Gammaproteobacteria</taxon>
        <taxon>Alteromonadales</taxon>
        <taxon>Alteromonadaceae</taxon>
        <taxon>Paraglaciecola</taxon>
    </lineage>
</organism>
<protein>
    <recommendedName>
        <fullName evidence="4">PEP-CTERM protein-sorting domain-containing protein</fullName>
    </recommendedName>
</protein>
<proteinExistence type="predicted"/>
<comment type="caution">
    <text evidence="2">The sequence shown here is derived from an EMBL/GenBank/DDBJ whole genome shotgun (WGS) entry which is preliminary data.</text>
</comment>
<evidence type="ECO:0008006" key="4">
    <source>
        <dbReference type="Google" id="ProtNLM"/>
    </source>
</evidence>
<dbReference type="EMBL" id="BAEO01000006">
    <property type="protein sequence ID" value="GAC17307.1"/>
    <property type="molecule type" value="Genomic_DNA"/>
</dbReference>
<keyword evidence="3" id="KW-1185">Reference proteome</keyword>
<evidence type="ECO:0000256" key="1">
    <source>
        <dbReference type="SAM" id="SignalP"/>
    </source>
</evidence>
<dbReference type="AlphaFoldDB" id="K6YGP1"/>
<feature type="chain" id="PRO_5003901129" description="PEP-CTERM protein-sorting domain-containing protein" evidence="1">
    <location>
        <begin position="29"/>
        <end position="244"/>
    </location>
</feature>
<name>K6YGP1_9ALTE</name>
<dbReference type="Proteomes" id="UP000006327">
    <property type="component" value="Unassembled WGS sequence"/>
</dbReference>
<reference evidence="2 3" key="1">
    <citation type="journal article" date="2017" name="Antonie Van Leeuwenhoek">
        <title>Rhizobium rhizosphaerae sp. nov., a novel species isolated from rice rhizosphere.</title>
        <authorList>
            <person name="Zhao J.J."/>
            <person name="Zhang J."/>
            <person name="Zhang R.J."/>
            <person name="Zhang C.W."/>
            <person name="Yin H.Q."/>
            <person name="Zhang X.X."/>
        </authorList>
    </citation>
    <scope>NUCLEOTIDE SEQUENCE [LARGE SCALE GENOMIC DNA]</scope>
    <source>
        <strain evidence="2 3">BSs20135</strain>
    </source>
</reference>
<gene>
    <name evidence="2" type="ORF">GARC_0325</name>
</gene>
<feature type="signal peptide" evidence="1">
    <location>
        <begin position="1"/>
        <end position="28"/>
    </location>
</feature>